<evidence type="ECO:0000256" key="4">
    <source>
        <dbReference type="RuleBase" id="RU364104"/>
    </source>
</evidence>
<evidence type="ECO:0000256" key="1">
    <source>
        <dbReference type="ARBA" id="ARBA00007347"/>
    </source>
</evidence>
<evidence type="ECO:0000313" key="6">
    <source>
        <dbReference type="EMBL" id="RKP38372.1"/>
    </source>
</evidence>
<dbReference type="OrthoDB" id="532630at2759"/>
<evidence type="ECO:0000256" key="3">
    <source>
        <dbReference type="ARBA" id="ARBA00023157"/>
    </source>
</evidence>
<reference evidence="7" key="1">
    <citation type="journal article" date="2018" name="Nat. Microbiol.">
        <title>Leveraging single-cell genomics to expand the fungal tree of life.</title>
        <authorList>
            <person name="Ahrendt S.R."/>
            <person name="Quandt C.A."/>
            <person name="Ciobanu D."/>
            <person name="Clum A."/>
            <person name="Salamov A."/>
            <person name="Andreopoulos B."/>
            <person name="Cheng J.F."/>
            <person name="Woyke T."/>
            <person name="Pelin A."/>
            <person name="Henrissat B."/>
            <person name="Reynolds N.K."/>
            <person name="Benny G.L."/>
            <person name="Smith M.E."/>
            <person name="James T.Y."/>
            <person name="Grigoriev I.V."/>
        </authorList>
    </citation>
    <scope>NUCLEOTIDE SEQUENCE [LARGE SCALE GENOMIC DNA]</scope>
    <source>
        <strain evidence="7">RSA 468</strain>
    </source>
</reference>
<keyword evidence="7" id="KW-1185">Reference proteome</keyword>
<accession>A0A4P9ZZJ7</accession>
<keyword evidence="4" id="KW-0143">Chaperone</keyword>
<protein>
    <recommendedName>
        <fullName evidence="4">COX assembly mitochondrial protein</fullName>
    </recommendedName>
</protein>
<dbReference type="PANTHER" id="PTHR22977">
    <property type="entry name" value="COX ASSEMBLY MITOCHONDRIAL PROTEIN"/>
    <property type="match status" value="1"/>
</dbReference>
<dbReference type="InterPro" id="IPR013892">
    <property type="entry name" value="Cyt_c_biogenesis_Cmc1-like"/>
</dbReference>
<comment type="function">
    <text evidence="4">Required for mitochondrial cytochrome c oxidase (COX) assembly and respiration.</text>
</comment>
<sequence length="80" mass="9289">MHPQLSEHKTPQCADLIQKLNACHEQRNVAKFFGACNDLKNELTLCLRADRKERSRKNLDAARKKKAEVDRAWKDIEEGK</sequence>
<name>A0A4P9ZZJ7_9FUNG</name>
<dbReference type="Proteomes" id="UP000268162">
    <property type="component" value="Unassembled WGS sequence"/>
</dbReference>
<organism evidence="6 7">
    <name type="scientific">Dimargaris cristalligena</name>
    <dbReference type="NCBI Taxonomy" id="215637"/>
    <lineage>
        <taxon>Eukaryota</taxon>
        <taxon>Fungi</taxon>
        <taxon>Fungi incertae sedis</taxon>
        <taxon>Zoopagomycota</taxon>
        <taxon>Kickxellomycotina</taxon>
        <taxon>Dimargaritomycetes</taxon>
        <taxon>Dimargaritales</taxon>
        <taxon>Dimargaritaceae</taxon>
        <taxon>Dimargaris</taxon>
    </lineage>
</organism>
<dbReference type="PANTHER" id="PTHR22977:SF1">
    <property type="entry name" value="COX ASSEMBLY MITOCHONDRIAL PROTEIN 2 HOMOLOG"/>
    <property type="match status" value="1"/>
</dbReference>
<dbReference type="EMBL" id="ML002375">
    <property type="protein sequence ID" value="RKP38372.1"/>
    <property type="molecule type" value="Genomic_DNA"/>
</dbReference>
<dbReference type="AlphaFoldDB" id="A0A4P9ZZJ7"/>
<comment type="subcellular location">
    <subcellularLocation>
        <location evidence="4">Mitochondrion inner membrane</location>
    </subcellularLocation>
</comment>
<evidence type="ECO:0000313" key="7">
    <source>
        <dbReference type="Proteomes" id="UP000268162"/>
    </source>
</evidence>
<dbReference type="PROSITE" id="PS51808">
    <property type="entry name" value="CHCH"/>
    <property type="match status" value="1"/>
</dbReference>
<keyword evidence="4" id="KW-0472">Membrane</keyword>
<dbReference type="GO" id="GO:0005743">
    <property type="term" value="C:mitochondrial inner membrane"/>
    <property type="evidence" value="ECO:0007669"/>
    <property type="project" value="UniProtKB-SubCell"/>
</dbReference>
<proteinExistence type="inferred from homology"/>
<evidence type="ECO:0000256" key="2">
    <source>
        <dbReference type="ARBA" id="ARBA00023128"/>
    </source>
</evidence>
<dbReference type="Pfam" id="PF08583">
    <property type="entry name" value="Cmc1"/>
    <property type="match status" value="1"/>
</dbReference>
<dbReference type="STRING" id="215637.A0A4P9ZZJ7"/>
<evidence type="ECO:0000256" key="5">
    <source>
        <dbReference type="SAM" id="MobiDB-lite"/>
    </source>
</evidence>
<keyword evidence="3" id="KW-1015">Disulfide bond</keyword>
<comment type="similarity">
    <text evidence="1 4">Belongs to the CMC family.</text>
</comment>
<keyword evidence="4" id="KW-0999">Mitochondrion inner membrane</keyword>
<keyword evidence="2 4" id="KW-0496">Mitochondrion</keyword>
<feature type="region of interest" description="Disordered" evidence="5">
    <location>
        <begin position="57"/>
        <end position="80"/>
    </location>
</feature>
<gene>
    <name evidence="6" type="ORF">BJ085DRAFT_24703</name>
</gene>